<reference evidence="3" key="1">
    <citation type="submission" date="2015-12" db="EMBL/GenBank/DDBJ databases">
        <title>Update maize B73 reference genome by single molecule sequencing technologies.</title>
        <authorList>
            <consortium name="Maize Genome Sequencing Project"/>
            <person name="Ware D."/>
        </authorList>
    </citation>
    <scope>NUCLEOTIDE SEQUENCE [LARGE SCALE GENOMIC DNA]</scope>
    <source>
        <strain evidence="3">cv. B73</strain>
    </source>
</reference>
<dbReference type="EnsemblPlants" id="Zm00001eb311770_T001">
    <property type="protein sequence ID" value="Zm00001eb311770_P001"/>
    <property type="gene ID" value="Zm00001eb311770"/>
</dbReference>
<evidence type="ECO:0000313" key="3">
    <source>
        <dbReference type="Proteomes" id="UP000007305"/>
    </source>
</evidence>
<dbReference type="AlphaFoldDB" id="A0A804QB32"/>
<dbReference type="Gramene" id="Zm00001eb311770_T001">
    <property type="protein sequence ID" value="Zm00001eb311770_P001"/>
    <property type="gene ID" value="Zm00001eb311770"/>
</dbReference>
<evidence type="ECO:0000256" key="1">
    <source>
        <dbReference type="SAM" id="Phobius"/>
    </source>
</evidence>
<dbReference type="InParanoid" id="A0A804QB32"/>
<reference evidence="2" key="2">
    <citation type="submission" date="2019-07" db="EMBL/GenBank/DDBJ databases">
        <authorList>
            <person name="Seetharam A."/>
            <person name="Woodhouse M."/>
            <person name="Cannon E."/>
        </authorList>
    </citation>
    <scope>NUCLEOTIDE SEQUENCE [LARGE SCALE GENOMIC DNA]</scope>
    <source>
        <strain evidence="2">cv. B73</strain>
    </source>
</reference>
<name>A0A804QB32_MAIZE</name>
<organism evidence="2 3">
    <name type="scientific">Zea mays</name>
    <name type="common">Maize</name>
    <dbReference type="NCBI Taxonomy" id="4577"/>
    <lineage>
        <taxon>Eukaryota</taxon>
        <taxon>Viridiplantae</taxon>
        <taxon>Streptophyta</taxon>
        <taxon>Embryophyta</taxon>
        <taxon>Tracheophyta</taxon>
        <taxon>Spermatophyta</taxon>
        <taxon>Magnoliopsida</taxon>
        <taxon>Liliopsida</taxon>
        <taxon>Poales</taxon>
        <taxon>Poaceae</taxon>
        <taxon>PACMAD clade</taxon>
        <taxon>Panicoideae</taxon>
        <taxon>Andropogonodae</taxon>
        <taxon>Andropogoneae</taxon>
        <taxon>Tripsacinae</taxon>
        <taxon>Zea</taxon>
    </lineage>
</organism>
<evidence type="ECO:0000313" key="2">
    <source>
        <dbReference type="EnsemblPlants" id="Zm00001eb311770_P001"/>
    </source>
</evidence>
<protein>
    <submittedName>
        <fullName evidence="2">Uncharacterized protein</fullName>
    </submittedName>
</protein>
<sequence length="69" mass="7788">MDSAPSTPAVCSLFLHSPFVVVVHPRRGTLRFARRRPIIQRSSDVWSDAQIGITVILANTVWVCLWTVR</sequence>
<accession>A0A804QB32</accession>
<keyword evidence="1" id="KW-0472">Membrane</keyword>
<keyword evidence="1" id="KW-1133">Transmembrane helix</keyword>
<keyword evidence="1" id="KW-0812">Transmembrane</keyword>
<dbReference type="Proteomes" id="UP000007305">
    <property type="component" value="Chromosome 7"/>
</dbReference>
<reference evidence="2" key="3">
    <citation type="submission" date="2021-05" db="UniProtKB">
        <authorList>
            <consortium name="EnsemblPlants"/>
        </authorList>
    </citation>
    <scope>IDENTIFICATION</scope>
    <source>
        <strain evidence="2">cv. B73</strain>
    </source>
</reference>
<feature type="transmembrane region" description="Helical" evidence="1">
    <location>
        <begin position="45"/>
        <end position="68"/>
    </location>
</feature>
<proteinExistence type="predicted"/>
<keyword evidence="3" id="KW-1185">Reference proteome</keyword>